<feature type="region of interest" description="Disordered" evidence="2">
    <location>
        <begin position="115"/>
        <end position="142"/>
    </location>
</feature>
<protein>
    <submittedName>
        <fullName evidence="5">Outer membrane biogenesis protein BamB</fullName>
    </submittedName>
</protein>
<accession>A0A5C5VAQ5</accession>
<evidence type="ECO:0000259" key="4">
    <source>
        <dbReference type="Pfam" id="PF13360"/>
    </source>
</evidence>
<feature type="domain" description="Pyrrolo-quinoline quinone repeat" evidence="4">
    <location>
        <begin position="966"/>
        <end position="1061"/>
    </location>
</feature>
<dbReference type="Proteomes" id="UP000316714">
    <property type="component" value="Unassembled WGS sequence"/>
</dbReference>
<dbReference type="Gene3D" id="1.25.40.10">
    <property type="entry name" value="Tetratricopeptide repeat domain"/>
    <property type="match status" value="1"/>
</dbReference>
<dbReference type="InterPro" id="IPR011990">
    <property type="entry name" value="TPR-like_helical_dom_sf"/>
</dbReference>
<dbReference type="OrthoDB" id="226874at2"/>
<dbReference type="EMBL" id="SIHJ01000001">
    <property type="protein sequence ID" value="TWT35648.1"/>
    <property type="molecule type" value="Genomic_DNA"/>
</dbReference>
<feature type="transmembrane region" description="Helical" evidence="3">
    <location>
        <begin position="151"/>
        <end position="173"/>
    </location>
</feature>
<reference evidence="5 6" key="1">
    <citation type="submission" date="2019-02" db="EMBL/GenBank/DDBJ databases">
        <title>Deep-cultivation of Planctomycetes and their phenomic and genomic characterization uncovers novel biology.</title>
        <authorList>
            <person name="Wiegand S."/>
            <person name="Jogler M."/>
            <person name="Boedeker C."/>
            <person name="Pinto D."/>
            <person name="Vollmers J."/>
            <person name="Rivas-Marin E."/>
            <person name="Kohn T."/>
            <person name="Peeters S.H."/>
            <person name="Heuer A."/>
            <person name="Rast P."/>
            <person name="Oberbeckmann S."/>
            <person name="Bunk B."/>
            <person name="Jeske O."/>
            <person name="Meyerdierks A."/>
            <person name="Storesund J.E."/>
            <person name="Kallscheuer N."/>
            <person name="Luecker S."/>
            <person name="Lage O.M."/>
            <person name="Pohl T."/>
            <person name="Merkel B.J."/>
            <person name="Hornburger P."/>
            <person name="Mueller R.-W."/>
            <person name="Bruemmer F."/>
            <person name="Labrenz M."/>
            <person name="Spormann A.M."/>
            <person name="Op Den Camp H."/>
            <person name="Overmann J."/>
            <person name="Amann R."/>
            <person name="Jetten M.S.M."/>
            <person name="Mascher T."/>
            <person name="Medema M.H."/>
            <person name="Devos D.P."/>
            <person name="Kaster A.-K."/>
            <person name="Ovreas L."/>
            <person name="Rohde M."/>
            <person name="Galperin M.Y."/>
            <person name="Jogler C."/>
        </authorList>
    </citation>
    <scope>NUCLEOTIDE SEQUENCE [LARGE SCALE GENOMIC DNA]</scope>
    <source>
        <strain evidence="5 6">KOR34</strain>
    </source>
</reference>
<dbReference type="RefSeq" id="WP_146561979.1">
    <property type="nucleotide sequence ID" value="NZ_SIHJ01000001.1"/>
</dbReference>
<organism evidence="5 6">
    <name type="scientific">Posidoniimonas corsicana</name>
    <dbReference type="NCBI Taxonomy" id="1938618"/>
    <lineage>
        <taxon>Bacteria</taxon>
        <taxon>Pseudomonadati</taxon>
        <taxon>Planctomycetota</taxon>
        <taxon>Planctomycetia</taxon>
        <taxon>Pirellulales</taxon>
        <taxon>Lacipirellulaceae</taxon>
        <taxon>Posidoniimonas</taxon>
    </lineage>
</organism>
<gene>
    <name evidence="5" type="ORF">KOR34_05420</name>
</gene>
<feature type="domain" description="Pyrrolo-quinoline quinone repeat" evidence="4">
    <location>
        <begin position="437"/>
        <end position="532"/>
    </location>
</feature>
<dbReference type="InterPro" id="IPR015943">
    <property type="entry name" value="WD40/YVTN_repeat-like_dom_sf"/>
</dbReference>
<keyword evidence="6" id="KW-1185">Reference proteome</keyword>
<dbReference type="InterPro" id="IPR011047">
    <property type="entry name" value="Quinoprotein_ADH-like_sf"/>
</dbReference>
<evidence type="ECO:0000256" key="3">
    <source>
        <dbReference type="SAM" id="Phobius"/>
    </source>
</evidence>
<evidence type="ECO:0000313" key="6">
    <source>
        <dbReference type="Proteomes" id="UP000316714"/>
    </source>
</evidence>
<evidence type="ECO:0000256" key="1">
    <source>
        <dbReference type="SAM" id="Coils"/>
    </source>
</evidence>
<dbReference type="PANTHER" id="PTHR34512:SF30">
    <property type="entry name" value="OUTER MEMBRANE PROTEIN ASSEMBLY FACTOR BAMB"/>
    <property type="match status" value="1"/>
</dbReference>
<dbReference type="InterPro" id="IPR002372">
    <property type="entry name" value="PQQ_rpt_dom"/>
</dbReference>
<comment type="caution">
    <text evidence="5">The sequence shown here is derived from an EMBL/GenBank/DDBJ whole genome shotgun (WGS) entry which is preliminary data.</text>
</comment>
<dbReference type="Pfam" id="PF13360">
    <property type="entry name" value="PQQ_2"/>
    <property type="match status" value="2"/>
</dbReference>
<dbReference type="PANTHER" id="PTHR34512">
    <property type="entry name" value="CELL SURFACE PROTEIN"/>
    <property type="match status" value="1"/>
</dbReference>
<proteinExistence type="predicted"/>
<evidence type="ECO:0000313" key="5">
    <source>
        <dbReference type="EMBL" id="TWT35648.1"/>
    </source>
</evidence>
<keyword evidence="1" id="KW-0175">Coiled coil</keyword>
<sequence>MDTERLLKELAKRDVVSRSVLKKLEQKLADKSDVPSPRAVAKFLVDKGHLTAAQAKRALKAILTPEESAILESQRLDDDDDSAAAASGGLPDLPSLSGVGMSAYGDDGGGLTGGGLTETITDGDSGDKKSKSKKKKGKKKAKGQNEWDSPLILIGTGGLVLMLLIGGAILYLLGYESAEERFKNAQEAYDQGSYPQAIADFEEYLEKHPNGEDAPLARVRLGTARIRLVTDVKRDFEDALQVAKEETDIIEDQEAYKEAQAELAALLPEIAEQLSQEADQATTIDQMQKYVGLTEQALVLCQNAKLIPGNLRDKGQLNAVREVLDRIRLRQTALESLESTLGAMSQATADGDPKQAYAAHTAFIKQYPQLAQDERVVEAVAAAAEAEESLVKLVQEPQAGLDAEAESPVIAELAVATPRVEAAAPATGVAVLRLAGGLYGVSAADGALLWRRYVGAAPNLGAPLRIGDDVVAVDSRRQELVRLRAADGELVWRTPLGDDLSQPALVEGRLLTPGASGKLFVVDAESGDSAGYVQFAQPLRTPPAYDAENQAIYLAGDHSSLYSLSAKDLSCLGVFYLGHAKGSIATAPIALQGRVLVLENDGAETSTLHVLGVDERRSIDRRLQTQRISGLVTEPPITFARRVAVATDTGHVDVFEVSAEDDAQPIVLLASRQPTRMRRGPRYAGVHDGELWLAEVGLFRYSISPSGNRLPVRDVADPFRRDTFVSPLIIQDGALIHARKRPGRPGVSIGATDLRSGKSYWETDLAAPPAGAPVSRAGSNGLLHATAAGSVFRIDSAPARFAVATPAKSDATDAAPVFELASGQSDGSAVYWDATDGRAAHAGRNGSPSYALPGQVACEPAAIGAGWVVPLAMGQVHCLSGETGQPLAAPYQPILKPGERVHWQTPGVDGRRIVIADDRSITALELVDDGAARLEEIHRVEAAGPDAAQGRIAVAGGLAFVPRANGRVTALATDSLEEAGVVDPGAAVLWGPYAVDDQSVLVATAGDELLCIRATDPSQPAWRTTVTASDLVGAPAASDGAAILATRSGSLTRLSLADGASTGGLDVGQRLAAGPALFGGDVALATPDGALVIVPQP</sequence>
<name>A0A5C5VAQ5_9BACT</name>
<feature type="coiled-coil region" evidence="1">
    <location>
        <begin position="233"/>
        <end position="262"/>
    </location>
</feature>
<keyword evidence="3" id="KW-0812">Transmembrane</keyword>
<dbReference type="AlphaFoldDB" id="A0A5C5VAQ5"/>
<evidence type="ECO:0000256" key="2">
    <source>
        <dbReference type="SAM" id="MobiDB-lite"/>
    </source>
</evidence>
<dbReference type="Gene3D" id="2.130.10.10">
    <property type="entry name" value="YVTN repeat-like/Quinoprotein amine dehydrogenase"/>
    <property type="match status" value="2"/>
</dbReference>
<keyword evidence="3" id="KW-1133">Transmembrane helix</keyword>
<keyword evidence="3" id="KW-0472">Membrane</keyword>
<feature type="compositionally biased region" description="Basic residues" evidence="2">
    <location>
        <begin position="130"/>
        <end position="142"/>
    </location>
</feature>
<dbReference type="SUPFAM" id="SSF50998">
    <property type="entry name" value="Quinoprotein alcohol dehydrogenase-like"/>
    <property type="match status" value="2"/>
</dbReference>